<gene>
    <name evidence="1" type="ORF">DSO57_1006592</name>
</gene>
<reference evidence="1" key="1">
    <citation type="submission" date="2022-04" db="EMBL/GenBank/DDBJ databases">
        <title>Genome of the entomopathogenic fungus Entomophthora muscae.</title>
        <authorList>
            <person name="Elya C."/>
            <person name="Lovett B.R."/>
            <person name="Lee E."/>
            <person name="Macias A.M."/>
            <person name="Hajek A.E."/>
            <person name="De Bivort B.L."/>
            <person name="Kasson M.T."/>
            <person name="De Fine Licht H.H."/>
            <person name="Stajich J.E."/>
        </authorList>
    </citation>
    <scope>NUCLEOTIDE SEQUENCE</scope>
    <source>
        <strain evidence="1">Berkeley</strain>
    </source>
</reference>
<sequence length="301" mass="34143">MFIFTLVWNIISCIVWLLRANVYFITLAWVGFLMNSVQIVIFPFKGYSLEFSYDVNACLAKAFYFVINHTLSFFEAESSQDEYLDSETLLYEDQLIDNRKNLLLSVRFDGNFDLYSVQSNPPPKGIVASVRATLANLSKGVSPLHNIVALVVLLLSSHPYPGRHKLRANENISFDKALNSFKERYQPLWLSTAFHPQDVSICSLKKTDKKIFPESYVTQTYGPNSSIDQAVRAIVEFQNLGSPYIYVVFSGPRPYLQRHAVNCLPPTTSALSIWLRWAFAMPVLLLESPTSLGLDPIRPPT</sequence>
<dbReference type="EMBL" id="QTSX02004989">
    <property type="protein sequence ID" value="KAJ9062814.1"/>
    <property type="molecule type" value="Genomic_DNA"/>
</dbReference>
<organism evidence="1 2">
    <name type="scientific">Entomophthora muscae</name>
    <dbReference type="NCBI Taxonomy" id="34485"/>
    <lineage>
        <taxon>Eukaryota</taxon>
        <taxon>Fungi</taxon>
        <taxon>Fungi incertae sedis</taxon>
        <taxon>Zoopagomycota</taxon>
        <taxon>Entomophthoromycotina</taxon>
        <taxon>Entomophthoromycetes</taxon>
        <taxon>Entomophthorales</taxon>
        <taxon>Entomophthoraceae</taxon>
        <taxon>Entomophthora</taxon>
    </lineage>
</organism>
<keyword evidence="2" id="KW-1185">Reference proteome</keyword>
<name>A0ACC2SK83_9FUNG</name>
<comment type="caution">
    <text evidence="1">The sequence shown here is derived from an EMBL/GenBank/DDBJ whole genome shotgun (WGS) entry which is preliminary data.</text>
</comment>
<proteinExistence type="predicted"/>
<protein>
    <submittedName>
        <fullName evidence="1">Uncharacterized protein</fullName>
    </submittedName>
</protein>
<evidence type="ECO:0000313" key="1">
    <source>
        <dbReference type="EMBL" id="KAJ9062814.1"/>
    </source>
</evidence>
<evidence type="ECO:0000313" key="2">
    <source>
        <dbReference type="Proteomes" id="UP001165960"/>
    </source>
</evidence>
<dbReference type="Proteomes" id="UP001165960">
    <property type="component" value="Unassembled WGS sequence"/>
</dbReference>
<accession>A0ACC2SK83</accession>